<comment type="subcellular location">
    <subcellularLocation>
        <location evidence="1 4">Bacterial flagellum basal body</location>
    </subcellularLocation>
</comment>
<dbReference type="GO" id="GO:0071973">
    <property type="term" value="P:bacterial-type flagellum-dependent cell motility"/>
    <property type="evidence" value="ECO:0007669"/>
    <property type="project" value="InterPro"/>
</dbReference>
<keyword evidence="3 4" id="KW-0975">Bacterial flagellum</keyword>
<keyword evidence="7" id="KW-1185">Reference proteome</keyword>
<protein>
    <recommendedName>
        <fullName evidence="4 5">Flagellar hook-basal body complex protein FliE</fullName>
    </recommendedName>
</protein>
<dbReference type="NCBIfam" id="TIGR00205">
    <property type="entry name" value="fliE"/>
    <property type="match status" value="1"/>
</dbReference>
<dbReference type="GO" id="GO:0005198">
    <property type="term" value="F:structural molecule activity"/>
    <property type="evidence" value="ECO:0007669"/>
    <property type="project" value="UniProtKB-UniRule"/>
</dbReference>
<dbReference type="InterPro" id="IPR001624">
    <property type="entry name" value="FliE"/>
</dbReference>
<sequence length="113" mass="12013">MVDRIAALMGQETASTGMTRAAQMLGHPDALSQMGGKDDKFSFSTLLSEAIDGVHKSQTASKAMQQAYQSGDPTVGIEETMVAMNKASLSVQMLAQARNKVVAAYNDVMNMPV</sequence>
<accession>A0A5C0B051</accession>
<comment type="similarity">
    <text evidence="2 4">Belongs to the FliE family.</text>
</comment>
<evidence type="ECO:0000313" key="6">
    <source>
        <dbReference type="EMBL" id="QEI07254.1"/>
    </source>
</evidence>
<dbReference type="KEGG" id="pacr:FXN63_16435"/>
<gene>
    <name evidence="4 6" type="primary">fliE</name>
    <name evidence="6" type="ORF">FXN63_16435</name>
</gene>
<keyword evidence="6" id="KW-0969">Cilium</keyword>
<evidence type="ECO:0000256" key="3">
    <source>
        <dbReference type="ARBA" id="ARBA00023143"/>
    </source>
</evidence>
<evidence type="ECO:0000256" key="2">
    <source>
        <dbReference type="ARBA" id="ARBA00009272"/>
    </source>
</evidence>
<dbReference type="PANTHER" id="PTHR34653">
    <property type="match status" value="1"/>
</dbReference>
<evidence type="ECO:0000313" key="7">
    <source>
        <dbReference type="Proteomes" id="UP000325161"/>
    </source>
</evidence>
<keyword evidence="6" id="KW-0966">Cell projection</keyword>
<dbReference type="EMBL" id="CP043046">
    <property type="protein sequence ID" value="QEI07254.1"/>
    <property type="molecule type" value="Genomic_DNA"/>
</dbReference>
<dbReference type="GO" id="GO:0009425">
    <property type="term" value="C:bacterial-type flagellum basal body"/>
    <property type="evidence" value="ECO:0007669"/>
    <property type="project" value="UniProtKB-SubCell"/>
</dbReference>
<dbReference type="HAMAP" id="MF_00724">
    <property type="entry name" value="FliE"/>
    <property type="match status" value="1"/>
</dbReference>
<keyword evidence="6" id="KW-0282">Flagellum</keyword>
<dbReference type="AlphaFoldDB" id="A0A5C0B051"/>
<evidence type="ECO:0000256" key="1">
    <source>
        <dbReference type="ARBA" id="ARBA00004117"/>
    </source>
</evidence>
<dbReference type="Pfam" id="PF02049">
    <property type="entry name" value="FliE"/>
    <property type="match status" value="1"/>
</dbReference>
<dbReference type="Proteomes" id="UP000325161">
    <property type="component" value="Chromosome"/>
</dbReference>
<reference evidence="6 7" key="1">
    <citation type="submission" date="2019-08" db="EMBL/GenBank/DDBJ databases">
        <title>Amphibian skin-associated Pigmentiphaga: genome sequence and occurrence across geography and hosts.</title>
        <authorList>
            <person name="Bletz M.C."/>
            <person name="Bunk B."/>
            <person name="Sproeer C."/>
            <person name="Biwer P."/>
            <person name="Reiter S."/>
            <person name="Rabemananjara F.C.E."/>
            <person name="Schulz S."/>
            <person name="Overmann J."/>
            <person name="Vences M."/>
        </authorList>
    </citation>
    <scope>NUCLEOTIDE SEQUENCE [LARGE SCALE GENOMIC DNA]</scope>
    <source>
        <strain evidence="6 7">Mada1488</strain>
    </source>
</reference>
<evidence type="ECO:0000256" key="5">
    <source>
        <dbReference type="NCBIfam" id="TIGR00205"/>
    </source>
</evidence>
<dbReference type="PANTHER" id="PTHR34653:SF1">
    <property type="entry name" value="FLAGELLAR HOOK-BASAL BODY COMPLEX PROTEIN FLIE"/>
    <property type="match status" value="1"/>
</dbReference>
<proteinExistence type="inferred from homology"/>
<dbReference type="RefSeq" id="WP_148816301.1">
    <property type="nucleotide sequence ID" value="NZ_CP043046.1"/>
</dbReference>
<organism evidence="6 7">
    <name type="scientific">Pigmentiphaga aceris</name>
    <dbReference type="NCBI Taxonomy" id="1940612"/>
    <lineage>
        <taxon>Bacteria</taxon>
        <taxon>Pseudomonadati</taxon>
        <taxon>Pseudomonadota</taxon>
        <taxon>Betaproteobacteria</taxon>
        <taxon>Burkholderiales</taxon>
        <taxon>Alcaligenaceae</taxon>
        <taxon>Pigmentiphaga</taxon>
    </lineage>
</organism>
<dbReference type="OrthoDB" id="8909229at2"/>
<dbReference type="PRINTS" id="PR01006">
    <property type="entry name" value="FLGHOOKFLIE"/>
</dbReference>
<name>A0A5C0B051_9BURK</name>
<dbReference type="GO" id="GO:0003774">
    <property type="term" value="F:cytoskeletal motor activity"/>
    <property type="evidence" value="ECO:0007669"/>
    <property type="project" value="InterPro"/>
</dbReference>
<evidence type="ECO:0000256" key="4">
    <source>
        <dbReference type="HAMAP-Rule" id="MF_00724"/>
    </source>
</evidence>